<dbReference type="PANTHER" id="PTHR42834">
    <property type="entry name" value="ENDONUCLEASE/EXONUCLEASE/PHOSPHATASE FAMILY PROTEIN (AFU_ORTHOLOGUE AFUA_3G09210)"/>
    <property type="match status" value="1"/>
</dbReference>
<dbReference type="Pfam" id="PF19580">
    <property type="entry name" value="Exo_endo_phos_3"/>
    <property type="match status" value="1"/>
</dbReference>
<sequence length="1830" mass="196029">MLKKRRSSSRWPKLALIATVMMGTVLPTGWMPQAKAARADHVVISEVYGGGGNSGALYKNDFIELYNPTDTAVSVGGWSVQYASADGTKWAKTELTGNIAPYGFYLVQLASSGSTGGELPTPDDAGSLNLSGSKGKVALVSDGVDLTGTDVTSQASVVDMVGFGTANSSEGNSPAPAPSNTTSAQRISDASGIVPNGGNGWDTNNNGNDFITGAPTPKNTQSPVEPPLPTDVTEKPNATELIFDHTDPIQATIRGYVGQGRTIKVYASQPTGTGSNTPLAQQDSDASGQIELTFVNPDPSTQGVYLTATEGSKKESAGIELRPAVASPALIQEKVSLQAVNGVGELRGEAGAAVANAILRAYDPQKQPLMLSNKETGTTQANGSFSFTIPNIDQLDHILVTHQIAGEYGKLFESAEVSVTKSAVGSATIAEARNTPVGTNVSVVGTVTAMFEAGGENNVYFQDDTAGLVLRAPGLTGKIEVGDKIRATGKMNDYYGLAQLEALTNNVEIVQKQAGVPSPQVVTSTDFAAATGEALEGKLVTVKVVTVKSASSGNYTLEDQHGTFVSRPDATLPLPLNKSYAAITGVVNYDRNVYKLVPRTVADLVEDENKVPMVTASPAGPMVTQGTKVTLSTTLTDAVIFYTTDGSTPSRQSAKYTTPIQIDADTTVSAVAVKDGYTDSNVATFPYVIQKENIRIHDIQGTSHRSPMADGTVTNVPGIVTSIVRGSNGVQGFYMQDPQPDADPFTSEGIYVYEPKASVNPGDEVTVSGIVKEYVPSNRAGTDLTQTQIDATLPPVVKQGQSPLVPLILGKDNYEYPKGIIDNDSLGKFDPDQDGIDFWESLEGMLVQIDNPIVVGETKTFTNPRATEFVVIDDRAHPNQPRTPAGGVVLEANDFHPERITVSDKLEKITGEVKVGDKFADPLVGIIDYSFANYKLFHTLPVKVQASHYEPPVTSISPKEDKLTIATYNIENFSANTDSAKINRIAETIVDNMKGPDIIGVVEMQDDNGPTDNGQTDATQSADALIKAIENKNGPTYRYTDIAPQNNQDGGQPGGNIRVGFFYNPQRVQLAEGTAGGATDAVQIETRDGKAHLSHNPGRVDPTNEAFASSRKPLAAEFIFQGEPVIVIANHFNSKGGDQALFGKDQPPQLVSEVQRMKIARVLNNFVKEIHEAEAKANVVVLGDLNDFPFSNPVQKLADGVLTNMVEKLPKGEQYTYVYQGNSQVLDQILVSNHLKDDTKVDIVHINAGLTESEGRVSDHNPVLVQLDLKDRGTPEKTAQEVAESIMQLTQPAAGETRLRLPEGPTGFTIGIKSSSDPAVIALDGKISPPNRQTNVDLVLEVTRTSDQSTAVTKAFTVQVPAKPDSTPPVTPPDRTPTPDSQRDLNKEAARTISASNEENAILGQVDQVLSNLAKLLDAEQWTPTEKWETVTHTITTVLEAVAEQAERGTISEEAFQDVTKSFLDKAFDPLTEDGIEDEELARLALASLTSLAKTALEPLDEKNISKEVAKHVRTLAEELLKKLGTVVIEDGDEIKAADEQVDELLEILGEFMKAIESVKEKIGFAPVLFVQVKESDDDSINTRSRKEESADPTVTLEQKLVEQLKKKEVGIRVTLDSEVWVEVPSAYFSAQRAREFALSLTEANGNGWKGVPNPGEAYQLQVWSNGKKVTSLGKTGFTLALPVADDASEKLQAYSYRSNMWRAATGLKGKAIQVTKEDEVGIFTVVTSASYVVGETALRRLEVKPNSLKLAQGEEAQLEITAILGNDAEEDVTEAEGIEFTSSKPEQVEVDETGRILVLDDAEPRTRVTITISYAGKTAKVTVTVKSKD</sequence>
<dbReference type="RefSeq" id="WP_106839113.1">
    <property type="nucleotide sequence ID" value="NZ_JBCNIW010000038.1"/>
</dbReference>
<evidence type="ECO:0000313" key="4">
    <source>
        <dbReference type="Proteomes" id="UP000240419"/>
    </source>
</evidence>
<accession>A0A2P7V842</accession>
<feature type="region of interest" description="Disordered" evidence="1">
    <location>
        <begin position="1361"/>
        <end position="1386"/>
    </location>
</feature>
<proteinExistence type="predicted"/>
<dbReference type="InterPro" id="IPR003343">
    <property type="entry name" value="Big_2"/>
</dbReference>
<dbReference type="PANTHER" id="PTHR42834:SF1">
    <property type="entry name" value="ENDONUCLEASE_EXONUCLEASE_PHOSPHATASE FAMILY PROTEIN (AFU_ORTHOLOGUE AFUA_3G09210)"/>
    <property type="match status" value="1"/>
</dbReference>
<dbReference type="InterPro" id="IPR005135">
    <property type="entry name" value="Endo/exonuclease/phosphatase"/>
</dbReference>
<dbReference type="EMBL" id="PXZM01000019">
    <property type="protein sequence ID" value="PSJ95380.1"/>
    <property type="molecule type" value="Genomic_DNA"/>
</dbReference>
<dbReference type="Gene3D" id="3.60.10.10">
    <property type="entry name" value="Endonuclease/exonuclease/phosphatase"/>
    <property type="match status" value="1"/>
</dbReference>
<dbReference type="SUPFAM" id="SSF74853">
    <property type="entry name" value="Lamin A/C globular tail domain"/>
    <property type="match status" value="1"/>
</dbReference>
<comment type="caution">
    <text evidence="3">The sequence shown here is derived from an EMBL/GenBank/DDBJ whole genome shotgun (WGS) entry which is preliminary data.</text>
</comment>
<organism evidence="3 4">
    <name type="scientific">Brevibacillus fortis</name>
    <dbReference type="NCBI Taxonomy" id="2126352"/>
    <lineage>
        <taxon>Bacteria</taxon>
        <taxon>Bacillati</taxon>
        <taxon>Bacillota</taxon>
        <taxon>Bacilli</taxon>
        <taxon>Bacillales</taxon>
        <taxon>Paenibacillaceae</taxon>
        <taxon>Brevibacillus</taxon>
    </lineage>
</organism>
<name>A0A2P7V842_9BACL</name>
<evidence type="ECO:0000256" key="1">
    <source>
        <dbReference type="SAM" id="MobiDB-lite"/>
    </source>
</evidence>
<dbReference type="OrthoDB" id="9801679at2"/>
<feature type="region of interest" description="Disordered" evidence="1">
    <location>
        <begin position="167"/>
        <end position="230"/>
    </location>
</feature>
<dbReference type="SUPFAM" id="SSF56219">
    <property type="entry name" value="DNase I-like"/>
    <property type="match status" value="1"/>
</dbReference>
<dbReference type="Pfam" id="PF13290">
    <property type="entry name" value="CHB_HEX_C_1"/>
    <property type="match status" value="1"/>
</dbReference>
<dbReference type="Pfam" id="PF00932">
    <property type="entry name" value="LTD"/>
    <property type="match status" value="1"/>
</dbReference>
<dbReference type="InterPro" id="IPR036415">
    <property type="entry name" value="Lamin_tail_dom_sf"/>
</dbReference>
<evidence type="ECO:0000259" key="2">
    <source>
        <dbReference type="PROSITE" id="PS51841"/>
    </source>
</evidence>
<dbReference type="SMART" id="SM00635">
    <property type="entry name" value="BID_2"/>
    <property type="match status" value="1"/>
</dbReference>
<feature type="compositionally biased region" description="Pro residues" evidence="1">
    <location>
        <begin position="1366"/>
        <end position="1376"/>
    </location>
</feature>
<protein>
    <submittedName>
        <fullName evidence="3">Nuclease</fullName>
    </submittedName>
</protein>
<dbReference type="InterPro" id="IPR059177">
    <property type="entry name" value="GH29D-like_dom"/>
</dbReference>
<evidence type="ECO:0000313" key="3">
    <source>
        <dbReference type="EMBL" id="PSJ95380.1"/>
    </source>
</evidence>
<dbReference type="CDD" id="cd04486">
    <property type="entry name" value="YhcR_OBF_like"/>
    <property type="match status" value="1"/>
</dbReference>
<dbReference type="Gene3D" id="2.60.40.1080">
    <property type="match status" value="1"/>
</dbReference>
<feature type="compositionally biased region" description="Polar residues" evidence="1">
    <location>
        <begin position="167"/>
        <end position="188"/>
    </location>
</feature>
<gene>
    <name evidence="3" type="ORF">C7R93_12480</name>
</gene>
<dbReference type="InterPro" id="IPR001322">
    <property type="entry name" value="Lamin_tail_dom"/>
</dbReference>
<feature type="domain" description="LTD" evidence="2">
    <location>
        <begin position="29"/>
        <end position="165"/>
    </location>
</feature>
<dbReference type="CDD" id="cd10283">
    <property type="entry name" value="MnuA_DNase1-like"/>
    <property type="match status" value="1"/>
</dbReference>
<keyword evidence="4" id="KW-1185">Reference proteome</keyword>
<dbReference type="InterPro" id="IPR036691">
    <property type="entry name" value="Endo/exonu/phosph_ase_sf"/>
</dbReference>
<dbReference type="PROSITE" id="PS51841">
    <property type="entry name" value="LTD"/>
    <property type="match status" value="1"/>
</dbReference>
<dbReference type="Proteomes" id="UP000240419">
    <property type="component" value="Unassembled WGS sequence"/>
</dbReference>
<dbReference type="GO" id="GO:0003824">
    <property type="term" value="F:catalytic activity"/>
    <property type="evidence" value="ECO:0007669"/>
    <property type="project" value="InterPro"/>
</dbReference>
<reference evidence="3 4" key="1">
    <citation type="submission" date="2018-03" db="EMBL/GenBank/DDBJ databases">
        <title>Brevisbacillus phylogenomics.</title>
        <authorList>
            <person name="Dunlap C."/>
        </authorList>
    </citation>
    <scope>NUCLEOTIDE SEQUENCE [LARGE SCALE GENOMIC DNA]</scope>
    <source>
        <strain evidence="3 4">NRRL NRS-1210</strain>
    </source>
</reference>